<evidence type="ECO:0000256" key="1">
    <source>
        <dbReference type="SAM" id="SignalP"/>
    </source>
</evidence>
<dbReference type="RefSeq" id="WP_165105964.1">
    <property type="nucleotide sequence ID" value="NZ_JAAKYA010000017.1"/>
</dbReference>
<evidence type="ECO:0000259" key="2">
    <source>
        <dbReference type="Pfam" id="PF01261"/>
    </source>
</evidence>
<dbReference type="Gene3D" id="3.20.20.150">
    <property type="entry name" value="Divalent-metal-dependent TIM barrel enzymes"/>
    <property type="match status" value="1"/>
</dbReference>
<reference evidence="3 4" key="1">
    <citation type="submission" date="2020-02" db="EMBL/GenBank/DDBJ databases">
        <title>Draft genome sequence of Limisphaera ngatamarikiensis NGM72.4T, a thermophilic Verrucomicrobia grouped in subdivision 3.</title>
        <authorList>
            <person name="Carere C.R."/>
            <person name="Steen J."/>
            <person name="Hugenholtz P."/>
            <person name="Stott M.B."/>
        </authorList>
    </citation>
    <scope>NUCLEOTIDE SEQUENCE [LARGE SCALE GENOMIC DNA]</scope>
    <source>
        <strain evidence="3 4">NGM72.4</strain>
    </source>
</reference>
<dbReference type="InterPro" id="IPR036237">
    <property type="entry name" value="Xyl_isomerase-like_sf"/>
</dbReference>
<feature type="signal peptide" evidence="1">
    <location>
        <begin position="1"/>
        <end position="23"/>
    </location>
</feature>
<dbReference type="AlphaFoldDB" id="A0A6M1RUN8"/>
<accession>A0A6M1RUN8</accession>
<dbReference type="InterPro" id="IPR013022">
    <property type="entry name" value="Xyl_isomerase-like_TIM-brl"/>
</dbReference>
<dbReference type="PANTHER" id="PTHR12110">
    <property type="entry name" value="HYDROXYPYRUVATE ISOMERASE"/>
    <property type="match status" value="1"/>
</dbReference>
<keyword evidence="3" id="KW-0413">Isomerase</keyword>
<dbReference type="PROSITE" id="PS51318">
    <property type="entry name" value="TAT"/>
    <property type="match status" value="1"/>
</dbReference>
<comment type="caution">
    <text evidence="3">The sequence shown here is derived from an EMBL/GenBank/DDBJ whole genome shotgun (WGS) entry which is preliminary data.</text>
</comment>
<protein>
    <submittedName>
        <fullName evidence="3">Sugar phosphate isomerase/epimerase</fullName>
    </submittedName>
</protein>
<organism evidence="3 4">
    <name type="scientific">Limisphaera ngatamarikiensis</name>
    <dbReference type="NCBI Taxonomy" id="1324935"/>
    <lineage>
        <taxon>Bacteria</taxon>
        <taxon>Pseudomonadati</taxon>
        <taxon>Verrucomicrobiota</taxon>
        <taxon>Verrucomicrobiia</taxon>
        <taxon>Limisphaerales</taxon>
        <taxon>Limisphaeraceae</taxon>
        <taxon>Limisphaera</taxon>
    </lineage>
</organism>
<keyword evidence="1" id="KW-0732">Signal</keyword>
<dbReference type="EMBL" id="JAAKYA010000017">
    <property type="protein sequence ID" value="NGO38472.1"/>
    <property type="molecule type" value="Genomic_DNA"/>
</dbReference>
<feature type="domain" description="Xylose isomerase-like TIM barrel" evidence="2">
    <location>
        <begin position="61"/>
        <end position="315"/>
    </location>
</feature>
<evidence type="ECO:0000313" key="4">
    <source>
        <dbReference type="Proteomes" id="UP000477311"/>
    </source>
</evidence>
<feature type="chain" id="PRO_5027056330" evidence="1">
    <location>
        <begin position="24"/>
        <end position="319"/>
    </location>
</feature>
<dbReference type="InterPro" id="IPR050312">
    <property type="entry name" value="IolE/XylAMocC-like"/>
</dbReference>
<sequence>MQMTRRRFLTSSALAATTAPLLASPGLPKHAPDPRRRIRLGISTYSYWHFRSERVPIETVIEKAADLGVGGVDILHRQMDIPEQAPLDAEARAYLRRLKRHAFRNGVDLICLSTHQTFVSPDPAVVTRNVEHTHKCIEIAYELGIPCIRINTGRWGTIRSFDELMANRGVEPVLPGYTEEDGFRWCIDGIQRCLDKAEQCGVILALENHWGLARTAEGLLRIVRALPSPWLGVLMDTGNFLERTYEQLAQIAPLTVFVQAKTYPGGGEWYTLDLDYSRIARILEEAGYTGYISLEMEGREDPETAVPKSLALLRKAFRI</sequence>
<dbReference type="Pfam" id="PF01261">
    <property type="entry name" value="AP_endonuc_2"/>
    <property type="match status" value="1"/>
</dbReference>
<name>A0A6M1RUN8_9BACT</name>
<gene>
    <name evidence="3" type="ORF">G4L39_03540</name>
</gene>
<dbReference type="PANTHER" id="PTHR12110:SF53">
    <property type="entry name" value="BLR5974 PROTEIN"/>
    <property type="match status" value="1"/>
</dbReference>
<dbReference type="InterPro" id="IPR006311">
    <property type="entry name" value="TAT_signal"/>
</dbReference>
<dbReference type="SUPFAM" id="SSF51658">
    <property type="entry name" value="Xylose isomerase-like"/>
    <property type="match status" value="1"/>
</dbReference>
<dbReference type="Proteomes" id="UP000477311">
    <property type="component" value="Unassembled WGS sequence"/>
</dbReference>
<proteinExistence type="predicted"/>
<evidence type="ECO:0000313" key="3">
    <source>
        <dbReference type="EMBL" id="NGO38472.1"/>
    </source>
</evidence>
<dbReference type="GO" id="GO:0016853">
    <property type="term" value="F:isomerase activity"/>
    <property type="evidence" value="ECO:0007669"/>
    <property type="project" value="UniProtKB-KW"/>
</dbReference>
<keyword evidence="4" id="KW-1185">Reference proteome</keyword>